<dbReference type="Proteomes" id="UP000652176">
    <property type="component" value="Unassembled WGS sequence"/>
</dbReference>
<proteinExistence type="predicted"/>
<gene>
    <name evidence="2" type="ORF">IE877_21660</name>
</gene>
<feature type="transmembrane region" description="Helical" evidence="1">
    <location>
        <begin position="9"/>
        <end position="28"/>
    </location>
</feature>
<keyword evidence="3" id="KW-1185">Reference proteome</keyword>
<evidence type="ECO:0000313" key="3">
    <source>
        <dbReference type="Proteomes" id="UP000652176"/>
    </source>
</evidence>
<dbReference type="InterPro" id="IPR025671">
    <property type="entry name" value="HXXEE"/>
</dbReference>
<comment type="caution">
    <text evidence="2">The sequence shown here is derived from an EMBL/GenBank/DDBJ whole genome shotgun (WGS) entry which is preliminary data.</text>
</comment>
<evidence type="ECO:0000313" key="2">
    <source>
        <dbReference type="EMBL" id="MBD9358450.1"/>
    </source>
</evidence>
<feature type="transmembrane region" description="Helical" evidence="1">
    <location>
        <begin position="72"/>
        <end position="96"/>
    </location>
</feature>
<sequence>MLNRLIANWVYGGVLAGLLLLLLTPLLTASWSEALTATFLLLPVYMLHQYEEHDNDRFRLFFNATLGKGKDVLSPTAVFITNVPGVWGVIGLSLYLAAGGNVGWALIAVYLVLVNAFVHIVHAFVFRGYNPGLGTALVLFTPFGAYALRQVQIAGGGAPAFHAIGLVIAIAIHAAILLHVRRQL</sequence>
<keyword evidence="1" id="KW-0812">Transmembrane</keyword>
<dbReference type="Pfam" id="PF13787">
    <property type="entry name" value="HXXEE"/>
    <property type="match status" value="1"/>
</dbReference>
<reference evidence="2 3" key="1">
    <citation type="submission" date="2020-09" db="EMBL/GenBank/DDBJ databases">
        <title>Methylomonas albis sp. nov. and Methylomonas fluvii sp. nov.: Two cold-adapted methanotrophs from the River Elbe and an amended description of Methylovulum psychrotolerans strain Eb1.</title>
        <authorList>
            <person name="Bussmann I.K."/>
            <person name="Klings K.-W."/>
            <person name="Warnstedt J."/>
            <person name="Hoppert M."/>
            <person name="Saborowski A."/>
            <person name="Horn F."/>
            <person name="Liebner S."/>
        </authorList>
    </citation>
    <scope>NUCLEOTIDE SEQUENCE [LARGE SCALE GENOMIC DNA]</scope>
    <source>
        <strain evidence="2 3">EbA</strain>
    </source>
</reference>
<feature type="transmembrane region" description="Helical" evidence="1">
    <location>
        <begin position="160"/>
        <end position="180"/>
    </location>
</feature>
<organism evidence="2 3">
    <name type="scientific">Methylomonas albis</name>
    <dbReference type="NCBI Taxonomy" id="1854563"/>
    <lineage>
        <taxon>Bacteria</taxon>
        <taxon>Pseudomonadati</taxon>
        <taxon>Pseudomonadota</taxon>
        <taxon>Gammaproteobacteria</taxon>
        <taxon>Methylococcales</taxon>
        <taxon>Methylococcaceae</taxon>
        <taxon>Methylomonas</taxon>
    </lineage>
</organism>
<keyword evidence="1" id="KW-1133">Transmembrane helix</keyword>
<feature type="transmembrane region" description="Helical" evidence="1">
    <location>
        <begin position="102"/>
        <end position="125"/>
    </location>
</feature>
<name>A0ABR9D676_9GAMM</name>
<protein>
    <submittedName>
        <fullName evidence="2">HXXEE domain-containing protein</fullName>
    </submittedName>
</protein>
<keyword evidence="1" id="KW-0472">Membrane</keyword>
<dbReference type="RefSeq" id="WP_192376667.1">
    <property type="nucleotide sequence ID" value="NZ_CAJHIV010000001.1"/>
</dbReference>
<accession>A0ABR9D676</accession>
<evidence type="ECO:0000256" key="1">
    <source>
        <dbReference type="SAM" id="Phobius"/>
    </source>
</evidence>
<dbReference type="EMBL" id="JACXSS010000001">
    <property type="protein sequence ID" value="MBD9358450.1"/>
    <property type="molecule type" value="Genomic_DNA"/>
</dbReference>